<name>A0A8K0MW32_COCNU</name>
<comment type="caution">
    <text evidence="2">The sequence shown here is derived from an EMBL/GenBank/DDBJ whole genome shotgun (WGS) entry which is preliminary data.</text>
</comment>
<gene>
    <name evidence="2" type="ORF">COCNU_02G003480</name>
</gene>
<dbReference type="Proteomes" id="UP000797356">
    <property type="component" value="Chromosome 2"/>
</dbReference>
<reference evidence="2" key="1">
    <citation type="journal article" date="2017" name="Gigascience">
        <title>The genome draft of coconut (Cocos nucifera).</title>
        <authorList>
            <person name="Xiao Y."/>
            <person name="Xu P."/>
            <person name="Fan H."/>
            <person name="Baudouin L."/>
            <person name="Xia W."/>
            <person name="Bocs S."/>
            <person name="Xu J."/>
            <person name="Li Q."/>
            <person name="Guo A."/>
            <person name="Zhou L."/>
            <person name="Li J."/>
            <person name="Wu Y."/>
            <person name="Ma Z."/>
            <person name="Armero A."/>
            <person name="Issali A.E."/>
            <person name="Liu N."/>
            <person name="Peng M."/>
            <person name="Yang Y."/>
        </authorList>
    </citation>
    <scope>NUCLEOTIDE SEQUENCE</scope>
    <source>
        <tissue evidence="2">Spear leaf of Hainan Tall coconut</tissue>
    </source>
</reference>
<feature type="compositionally biased region" description="Basic and acidic residues" evidence="1">
    <location>
        <begin position="16"/>
        <end position="26"/>
    </location>
</feature>
<organism evidence="2 3">
    <name type="scientific">Cocos nucifera</name>
    <name type="common">Coconut palm</name>
    <dbReference type="NCBI Taxonomy" id="13894"/>
    <lineage>
        <taxon>Eukaryota</taxon>
        <taxon>Viridiplantae</taxon>
        <taxon>Streptophyta</taxon>
        <taxon>Embryophyta</taxon>
        <taxon>Tracheophyta</taxon>
        <taxon>Spermatophyta</taxon>
        <taxon>Magnoliopsida</taxon>
        <taxon>Liliopsida</taxon>
        <taxon>Arecaceae</taxon>
        <taxon>Arecoideae</taxon>
        <taxon>Cocoseae</taxon>
        <taxon>Attaleinae</taxon>
        <taxon>Cocos</taxon>
    </lineage>
</organism>
<proteinExistence type="predicted"/>
<feature type="region of interest" description="Disordered" evidence="1">
    <location>
        <begin position="1"/>
        <end position="78"/>
    </location>
</feature>
<evidence type="ECO:0000313" key="3">
    <source>
        <dbReference type="Proteomes" id="UP000797356"/>
    </source>
</evidence>
<dbReference type="AlphaFoldDB" id="A0A8K0MW32"/>
<keyword evidence="3" id="KW-1185">Reference proteome</keyword>
<sequence>MRSDPGTADLGYPTSDPRKGEAKEGEPLLGSWLDPEGSLAPVLPENFGDQGPRRPLRSKAPRNEPANRGASSHFILTW</sequence>
<evidence type="ECO:0000256" key="1">
    <source>
        <dbReference type="SAM" id="MobiDB-lite"/>
    </source>
</evidence>
<evidence type="ECO:0000313" key="2">
    <source>
        <dbReference type="EMBL" id="KAG1330380.1"/>
    </source>
</evidence>
<protein>
    <submittedName>
        <fullName evidence="2">Uncharacterized protein</fullName>
    </submittedName>
</protein>
<accession>A0A8K0MW32</accession>
<reference evidence="2" key="2">
    <citation type="submission" date="2019-07" db="EMBL/GenBank/DDBJ databases">
        <authorList>
            <person name="Yang Y."/>
            <person name="Bocs S."/>
            <person name="Baudouin L."/>
        </authorList>
    </citation>
    <scope>NUCLEOTIDE SEQUENCE</scope>
    <source>
        <tissue evidence="2">Spear leaf of Hainan Tall coconut</tissue>
    </source>
</reference>
<dbReference type="EMBL" id="CM017873">
    <property type="protein sequence ID" value="KAG1330380.1"/>
    <property type="molecule type" value="Genomic_DNA"/>
</dbReference>